<proteinExistence type="predicted"/>
<reference evidence="1 2" key="1">
    <citation type="submission" date="2020-08" db="EMBL/GenBank/DDBJ databases">
        <title>Genome sequence of Sphingomonas sediminicola KACC 15039T.</title>
        <authorList>
            <person name="Hyun D.-W."/>
            <person name="Bae J.-W."/>
        </authorList>
    </citation>
    <scope>NUCLEOTIDE SEQUENCE [LARGE SCALE GENOMIC DNA]</scope>
    <source>
        <strain evidence="1 2">KACC 15039</strain>
    </source>
</reference>
<dbReference type="EMBL" id="CP060782">
    <property type="protein sequence ID" value="QNP45540.1"/>
    <property type="molecule type" value="Genomic_DNA"/>
</dbReference>
<dbReference type="Proteomes" id="UP000516105">
    <property type="component" value="Chromosome"/>
</dbReference>
<dbReference type="RefSeq" id="WP_187708495.1">
    <property type="nucleotide sequence ID" value="NZ_CP060782.1"/>
</dbReference>
<evidence type="ECO:0000313" key="2">
    <source>
        <dbReference type="Proteomes" id="UP000516105"/>
    </source>
</evidence>
<keyword evidence="2" id="KW-1185">Reference proteome</keyword>
<evidence type="ECO:0008006" key="3">
    <source>
        <dbReference type="Google" id="ProtNLM"/>
    </source>
</evidence>
<dbReference type="Gene3D" id="3.10.450.160">
    <property type="entry name" value="inner membrane protein cigr"/>
    <property type="match status" value="1"/>
</dbReference>
<protein>
    <recommendedName>
        <fullName evidence="3">RcnB family protein</fullName>
    </recommendedName>
</protein>
<evidence type="ECO:0000313" key="1">
    <source>
        <dbReference type="EMBL" id="QNP45540.1"/>
    </source>
</evidence>
<accession>A0ABX6T952</accession>
<gene>
    <name evidence="1" type="ORF">H9L14_13440</name>
</gene>
<organism evidence="1 2">
    <name type="scientific">Sphingomonas sediminicola</name>
    <dbReference type="NCBI Taxonomy" id="386874"/>
    <lineage>
        <taxon>Bacteria</taxon>
        <taxon>Pseudomonadati</taxon>
        <taxon>Pseudomonadota</taxon>
        <taxon>Alphaproteobacteria</taxon>
        <taxon>Sphingomonadales</taxon>
        <taxon>Sphingomonadaceae</taxon>
        <taxon>Sphingomonas</taxon>
    </lineage>
</organism>
<sequence length="297" mass="34415">MNNIDAARYRDDFRRHSEWRDWSDGDWDRHYAYRGIPAAYVGCPPGLAKKSPACVPPGLAKQHYIGHALPSFYASNYLPLGLRDIYHDNDDYYYRWGDGYVYRVDRGDNLISALLPLIGGGYGVGQQFPYYNQPNYYVPDYYQSFYPDTPYEYYRYDNGYVYRLDAGSGMIEDVIPLLDRGYGLGQMLPAGYSYYNVPYQYRDYYRDTPEYAYRYAPGAIYQVDRDTQLITAISSLLTGGLSVGQPLPASYSAYNVPFAYRDRYYDSPDAWYRYSDGYIYQVDPTTQLITAMVQALV</sequence>
<name>A0ABX6T952_9SPHN</name>